<accession>A0A1G1L1M4</accession>
<gene>
    <name evidence="5" type="ORF">A3G33_01380</name>
</gene>
<dbReference type="InterPro" id="IPR010992">
    <property type="entry name" value="IHF-like_DNA-bd_dom_sf"/>
</dbReference>
<evidence type="ECO:0000256" key="3">
    <source>
        <dbReference type="ARBA" id="ARBA00023125"/>
    </source>
</evidence>
<dbReference type="PROSITE" id="PS00045">
    <property type="entry name" value="HISTONE_LIKE"/>
    <property type="match status" value="1"/>
</dbReference>
<protein>
    <submittedName>
        <fullName evidence="5">DNA-binding protein</fullName>
    </submittedName>
</protein>
<dbReference type="InterPro" id="IPR020816">
    <property type="entry name" value="Histone-like_DNA-bd_CS"/>
</dbReference>
<dbReference type="GO" id="GO:0003677">
    <property type="term" value="F:DNA binding"/>
    <property type="evidence" value="ECO:0007669"/>
    <property type="project" value="UniProtKB-KW"/>
</dbReference>
<dbReference type="InterPro" id="IPR000119">
    <property type="entry name" value="Hist_DNA-bd"/>
</dbReference>
<dbReference type="SMART" id="SM00411">
    <property type="entry name" value="BHL"/>
    <property type="match status" value="1"/>
</dbReference>
<comment type="caution">
    <text evidence="5">The sequence shown here is derived from an EMBL/GenBank/DDBJ whole genome shotgun (WGS) entry which is preliminary data.</text>
</comment>
<evidence type="ECO:0000256" key="2">
    <source>
        <dbReference type="ARBA" id="ARBA00023067"/>
    </source>
</evidence>
<dbReference type="Proteomes" id="UP000178187">
    <property type="component" value="Unassembled WGS sequence"/>
</dbReference>
<dbReference type="Pfam" id="PF00216">
    <property type="entry name" value="Bac_DNA_binding"/>
    <property type="match status" value="1"/>
</dbReference>
<dbReference type="PRINTS" id="PR01727">
    <property type="entry name" value="DNABINDINGHU"/>
</dbReference>
<name>A0A1G1L1M4_9BACT</name>
<keyword evidence="2" id="KW-0226">DNA condensation</keyword>
<evidence type="ECO:0000256" key="1">
    <source>
        <dbReference type="ARBA" id="ARBA00010529"/>
    </source>
</evidence>
<dbReference type="AlphaFoldDB" id="A0A1G1L1M4"/>
<dbReference type="PANTHER" id="PTHR33175:SF3">
    <property type="entry name" value="DNA-BINDING PROTEIN HU-BETA"/>
    <property type="match status" value="1"/>
</dbReference>
<comment type="similarity">
    <text evidence="1 4">Belongs to the bacterial histone-like protein family.</text>
</comment>
<evidence type="ECO:0000256" key="4">
    <source>
        <dbReference type="RuleBase" id="RU003939"/>
    </source>
</evidence>
<reference evidence="5 6" key="1">
    <citation type="journal article" date="2016" name="Nat. Commun.">
        <title>Thousands of microbial genomes shed light on interconnected biogeochemical processes in an aquifer system.</title>
        <authorList>
            <person name="Anantharaman K."/>
            <person name="Brown C.T."/>
            <person name="Hug L.A."/>
            <person name="Sharon I."/>
            <person name="Castelle C.J."/>
            <person name="Probst A.J."/>
            <person name="Thomas B.C."/>
            <person name="Singh A."/>
            <person name="Wilkins M.J."/>
            <person name="Karaoz U."/>
            <person name="Brodie E.L."/>
            <person name="Williams K.H."/>
            <person name="Hubbard S.S."/>
            <person name="Banfield J.F."/>
        </authorList>
    </citation>
    <scope>NUCLEOTIDE SEQUENCE [LARGE SCALE GENOMIC DNA]</scope>
</reference>
<evidence type="ECO:0000313" key="5">
    <source>
        <dbReference type="EMBL" id="OGW99055.1"/>
    </source>
</evidence>
<dbReference type="GO" id="GO:0005829">
    <property type="term" value="C:cytosol"/>
    <property type="evidence" value="ECO:0007669"/>
    <property type="project" value="TreeGrafter"/>
</dbReference>
<evidence type="ECO:0000313" key="6">
    <source>
        <dbReference type="Proteomes" id="UP000178187"/>
    </source>
</evidence>
<dbReference type="CDD" id="cd13831">
    <property type="entry name" value="HU"/>
    <property type="match status" value="1"/>
</dbReference>
<dbReference type="SUPFAM" id="SSF47729">
    <property type="entry name" value="IHF-like DNA-binding proteins"/>
    <property type="match status" value="1"/>
</dbReference>
<dbReference type="GO" id="GO:0030527">
    <property type="term" value="F:structural constituent of chromatin"/>
    <property type="evidence" value="ECO:0007669"/>
    <property type="project" value="InterPro"/>
</dbReference>
<dbReference type="PANTHER" id="PTHR33175">
    <property type="entry name" value="DNA-BINDING PROTEIN HU"/>
    <property type="match status" value="1"/>
</dbReference>
<organism evidence="5 6">
    <name type="scientific">Candidatus Danuiimicrobium aquiferis</name>
    <dbReference type="NCBI Taxonomy" id="1801832"/>
    <lineage>
        <taxon>Bacteria</taxon>
        <taxon>Pseudomonadati</taxon>
        <taxon>Candidatus Omnitrophota</taxon>
        <taxon>Candidatus Danuiimicrobium</taxon>
    </lineage>
</organism>
<dbReference type="EMBL" id="MHFR01000016">
    <property type="protein sequence ID" value="OGW99055.1"/>
    <property type="molecule type" value="Genomic_DNA"/>
</dbReference>
<sequence length="90" mass="10048">MNKQELISKIAKDMEVSKSKANDMLNCTVEAIKGALKKGQRVQLIGFGTFLVRQRKARMGRNPKTGETIQIKARKVPAFSAGSELKKMLR</sequence>
<keyword evidence="3 5" id="KW-0238">DNA-binding</keyword>
<proteinExistence type="inferred from homology"/>
<dbReference type="GO" id="GO:0030261">
    <property type="term" value="P:chromosome condensation"/>
    <property type="evidence" value="ECO:0007669"/>
    <property type="project" value="UniProtKB-KW"/>
</dbReference>
<dbReference type="Gene3D" id="4.10.520.10">
    <property type="entry name" value="IHF-like DNA-binding proteins"/>
    <property type="match status" value="1"/>
</dbReference>